<feature type="transmembrane region" description="Helical" evidence="7">
    <location>
        <begin position="182"/>
        <end position="203"/>
    </location>
</feature>
<keyword evidence="2" id="KW-0813">Transport</keyword>
<feature type="transmembrane region" description="Helical" evidence="7">
    <location>
        <begin position="427"/>
        <end position="447"/>
    </location>
</feature>
<evidence type="ECO:0000256" key="1">
    <source>
        <dbReference type="ARBA" id="ARBA00004370"/>
    </source>
</evidence>
<keyword evidence="10" id="KW-1185">Reference proteome</keyword>
<feature type="transmembrane region" description="Helical" evidence="7">
    <location>
        <begin position="94"/>
        <end position="116"/>
    </location>
</feature>
<reference evidence="9" key="1">
    <citation type="submission" date="2022-07" db="EMBL/GenBank/DDBJ databases">
        <authorList>
            <person name="Macas J."/>
            <person name="Novak P."/>
            <person name="Neumann P."/>
        </authorList>
    </citation>
    <scope>NUCLEOTIDE SEQUENCE</scope>
</reference>
<feature type="transmembrane region" description="Helical" evidence="7">
    <location>
        <begin position="335"/>
        <end position="356"/>
    </location>
</feature>
<evidence type="ECO:0000256" key="5">
    <source>
        <dbReference type="ARBA" id="ARBA00022989"/>
    </source>
</evidence>
<dbReference type="Proteomes" id="UP001152523">
    <property type="component" value="Unassembled WGS sequence"/>
</dbReference>
<evidence type="ECO:0000313" key="9">
    <source>
        <dbReference type="EMBL" id="CAH9088709.1"/>
    </source>
</evidence>
<dbReference type="EMBL" id="CAMAPF010000060">
    <property type="protein sequence ID" value="CAH9088709.1"/>
    <property type="molecule type" value="Genomic_DNA"/>
</dbReference>
<accession>A0AAV0D296</accession>
<feature type="transmembrane region" description="Helical" evidence="7">
    <location>
        <begin position="246"/>
        <end position="267"/>
    </location>
</feature>
<protein>
    <recommendedName>
        <fullName evidence="8">Amino acid transporter transmembrane domain-containing protein</fullName>
    </recommendedName>
</protein>
<dbReference type="Pfam" id="PF01490">
    <property type="entry name" value="Aa_trans"/>
    <property type="match status" value="1"/>
</dbReference>
<keyword evidence="6 7" id="KW-0472">Membrane</keyword>
<feature type="transmembrane region" description="Helical" evidence="7">
    <location>
        <begin position="223"/>
        <end position="240"/>
    </location>
</feature>
<dbReference type="GO" id="GO:0006865">
    <property type="term" value="P:amino acid transport"/>
    <property type="evidence" value="ECO:0007669"/>
    <property type="project" value="UniProtKB-KW"/>
</dbReference>
<dbReference type="PANTHER" id="PTHR48017">
    <property type="entry name" value="OS05G0424000 PROTEIN-RELATED"/>
    <property type="match status" value="1"/>
</dbReference>
<name>A0AAV0D296_9ASTE</name>
<keyword evidence="5 7" id="KW-1133">Transmembrane helix</keyword>
<feature type="transmembrane region" description="Helical" evidence="7">
    <location>
        <begin position="453"/>
        <end position="474"/>
    </location>
</feature>
<evidence type="ECO:0000256" key="3">
    <source>
        <dbReference type="ARBA" id="ARBA00022692"/>
    </source>
</evidence>
<proteinExistence type="predicted"/>
<comment type="caution">
    <text evidence="9">The sequence shown here is derived from an EMBL/GenBank/DDBJ whole genome shotgun (WGS) entry which is preliminary data.</text>
</comment>
<gene>
    <name evidence="9" type="ORF">CEPIT_LOCUS10533</name>
</gene>
<evidence type="ECO:0000259" key="8">
    <source>
        <dbReference type="Pfam" id="PF01490"/>
    </source>
</evidence>
<feature type="transmembrane region" description="Helical" evidence="7">
    <location>
        <begin position="486"/>
        <end position="509"/>
    </location>
</feature>
<dbReference type="AlphaFoldDB" id="A0AAV0D296"/>
<keyword evidence="4" id="KW-0029">Amino-acid transport</keyword>
<sequence>MMEEGAVVEVKIEAAAGQASRLSSSSSRVFPVPATGILPTAAADIYEDETPAQMLAVGGISVRGESALERNASYKELAPIDSQLPITESRNGNFFSVTLLLLSSGIGLQALLLPVAFTSLGWAWGIICLSLLYVWQLYTIWLLVDLHESAATGTRFSRYAHLAIVAFGQTAGKLTAIFPTMYLSGGACVLFIINGGGTLELFYHTMCGGVEDPGCHGKGPTGAEWFLVFISLAILVSLFFPNMHSLSSIAAIGSVTGVAYCTVLWTLPLSKGRPEGVVYDPPLVSTSKVDRFRDIVNALTLISLAFRGHNLILEIQGTMPSNGTPMRRRMWRGVMASYAVIALCHFPLAIVGYWAYGNLMPRTYSRGGILNAFAQFHRDDISKSGMGAIYMIIIIACLCNFQIYAIPTLDNWERIYLTKRKKSGSKWLRASIKVLFGGLTYLAAMAFPFLGSLAGFVGSITLPLTFAYPCFMWIAMKSTRRWSLLWCLNMALGCLGMLMCLVMATTTLWDLIANGLRANFFRP</sequence>
<dbReference type="GO" id="GO:0016020">
    <property type="term" value="C:membrane"/>
    <property type="evidence" value="ECO:0007669"/>
    <property type="project" value="UniProtKB-SubCell"/>
</dbReference>
<evidence type="ECO:0000256" key="7">
    <source>
        <dbReference type="SAM" id="Phobius"/>
    </source>
</evidence>
<dbReference type="InterPro" id="IPR013057">
    <property type="entry name" value="AA_transpt_TM"/>
</dbReference>
<evidence type="ECO:0000256" key="4">
    <source>
        <dbReference type="ARBA" id="ARBA00022970"/>
    </source>
</evidence>
<evidence type="ECO:0000313" key="10">
    <source>
        <dbReference type="Proteomes" id="UP001152523"/>
    </source>
</evidence>
<organism evidence="9 10">
    <name type="scientific">Cuscuta epithymum</name>
    <dbReference type="NCBI Taxonomy" id="186058"/>
    <lineage>
        <taxon>Eukaryota</taxon>
        <taxon>Viridiplantae</taxon>
        <taxon>Streptophyta</taxon>
        <taxon>Embryophyta</taxon>
        <taxon>Tracheophyta</taxon>
        <taxon>Spermatophyta</taxon>
        <taxon>Magnoliopsida</taxon>
        <taxon>eudicotyledons</taxon>
        <taxon>Gunneridae</taxon>
        <taxon>Pentapetalae</taxon>
        <taxon>asterids</taxon>
        <taxon>lamiids</taxon>
        <taxon>Solanales</taxon>
        <taxon>Convolvulaceae</taxon>
        <taxon>Cuscuteae</taxon>
        <taxon>Cuscuta</taxon>
        <taxon>Cuscuta subgen. Cuscuta</taxon>
    </lineage>
</organism>
<feature type="transmembrane region" description="Helical" evidence="7">
    <location>
        <begin position="388"/>
        <end position="406"/>
    </location>
</feature>
<feature type="transmembrane region" description="Helical" evidence="7">
    <location>
        <begin position="122"/>
        <end position="144"/>
    </location>
</feature>
<keyword evidence="3 7" id="KW-0812">Transmembrane</keyword>
<evidence type="ECO:0000256" key="6">
    <source>
        <dbReference type="ARBA" id="ARBA00023136"/>
    </source>
</evidence>
<feature type="domain" description="Amino acid transporter transmembrane" evidence="8">
    <location>
        <begin position="91"/>
        <end position="504"/>
    </location>
</feature>
<evidence type="ECO:0000256" key="2">
    <source>
        <dbReference type="ARBA" id="ARBA00022448"/>
    </source>
</evidence>
<comment type="subcellular location">
    <subcellularLocation>
        <location evidence="1">Membrane</location>
    </subcellularLocation>
</comment>